<dbReference type="EMBL" id="JAYWVC010000256">
    <property type="protein sequence ID" value="MED7827662.1"/>
    <property type="molecule type" value="Genomic_DNA"/>
</dbReference>
<dbReference type="RefSeq" id="WP_329512035.1">
    <property type="nucleotide sequence ID" value="NZ_BAAAYZ010000098.1"/>
</dbReference>
<keyword evidence="2" id="KW-1185">Reference proteome</keyword>
<dbReference type="Proteomes" id="UP001333996">
    <property type="component" value="Unassembled WGS sequence"/>
</dbReference>
<reference evidence="1" key="1">
    <citation type="submission" date="2024-01" db="EMBL/GenBank/DDBJ databases">
        <title>First draft genome sequence data of TA4-1, the type strain of Gram-positive actinobacterium Streptomyces chiangmaiensis.</title>
        <authorList>
            <person name="Yasawong M."/>
            <person name="Nantapong N."/>
        </authorList>
    </citation>
    <scope>NUCLEOTIDE SEQUENCE</scope>
    <source>
        <strain evidence="1">TA4-1</strain>
    </source>
</reference>
<accession>A0ABU7FUW4</accession>
<evidence type="ECO:0000313" key="1">
    <source>
        <dbReference type="EMBL" id="MED7827662.1"/>
    </source>
</evidence>
<sequence length="119" mass="13101">MTDDERNPMQAELDDALAQRDAIRRELGDLRAWLCRVLGILRQEPGPQGLTVLSVASDREIVAAVAQLRAEIDALKQPSDGTDPRWSQIDYLILEGRGFKPCRGSVTSSAAAFTMRSTC</sequence>
<comment type="caution">
    <text evidence="1">The sequence shown here is derived from an EMBL/GenBank/DDBJ whole genome shotgun (WGS) entry which is preliminary data.</text>
</comment>
<name>A0ABU7FUW4_9ACTN</name>
<proteinExistence type="predicted"/>
<organism evidence="1 2">
    <name type="scientific">Streptomyces chiangmaiensis</name>
    <dbReference type="NCBI Taxonomy" id="766497"/>
    <lineage>
        <taxon>Bacteria</taxon>
        <taxon>Bacillati</taxon>
        <taxon>Actinomycetota</taxon>
        <taxon>Actinomycetes</taxon>
        <taxon>Kitasatosporales</taxon>
        <taxon>Streptomycetaceae</taxon>
        <taxon>Streptomyces</taxon>
    </lineage>
</organism>
<protein>
    <submittedName>
        <fullName evidence="1">Uncharacterized protein</fullName>
    </submittedName>
</protein>
<evidence type="ECO:0000313" key="2">
    <source>
        <dbReference type="Proteomes" id="UP001333996"/>
    </source>
</evidence>
<gene>
    <name evidence="1" type="ORF">VXC91_38675</name>
</gene>